<keyword evidence="1" id="KW-0479">Metal-binding</keyword>
<feature type="binding site" evidence="1">
    <location>
        <position position="254"/>
    </location>
    <ligand>
        <name>substrate</name>
    </ligand>
</feature>
<dbReference type="Proteomes" id="UP000035425">
    <property type="component" value="Unassembled WGS sequence"/>
</dbReference>
<feature type="binding site" evidence="1">
    <location>
        <position position="76"/>
    </location>
    <ligand>
        <name>Mg(2+)</name>
        <dbReference type="ChEBI" id="CHEBI:18420"/>
        <label>3</label>
    </ligand>
</feature>
<dbReference type="InterPro" id="IPR010918">
    <property type="entry name" value="PurM-like_C_dom"/>
</dbReference>
<feature type="binding site" evidence="1">
    <location>
        <position position="47"/>
    </location>
    <ligand>
        <name>Mg(2+)</name>
        <dbReference type="ChEBI" id="CHEBI:18420"/>
        <label>1</label>
    </ligand>
</feature>
<dbReference type="InterPro" id="IPR036676">
    <property type="entry name" value="PurM-like_C_sf"/>
</dbReference>
<dbReference type="HAMAP" id="MF_02128">
    <property type="entry name" value="TMP_kinase"/>
    <property type="match status" value="1"/>
</dbReference>
<name>A0ABR5F7Z5_9ACTN</name>
<dbReference type="CDD" id="cd02194">
    <property type="entry name" value="ThiL"/>
    <property type="match status" value="1"/>
</dbReference>
<dbReference type="Gene3D" id="3.90.650.10">
    <property type="entry name" value="PurM-like C-terminal domain"/>
    <property type="match status" value="1"/>
</dbReference>
<feature type="domain" description="PurM-like N-terminal" evidence="3">
    <location>
        <begin position="29"/>
        <end position="139"/>
    </location>
</feature>
<comment type="function">
    <text evidence="1">Catalyzes the ATP-dependent phosphorylation of thiamine-monophosphate (TMP) to form thiamine-pyrophosphate (TPP), the active form of vitamin B1.</text>
</comment>
<dbReference type="PANTHER" id="PTHR30270:SF0">
    <property type="entry name" value="THIAMINE-MONOPHOSPHATE KINASE"/>
    <property type="match status" value="1"/>
</dbReference>
<dbReference type="NCBIfam" id="TIGR01379">
    <property type="entry name" value="thiL"/>
    <property type="match status" value="1"/>
</dbReference>
<dbReference type="NCBIfam" id="NF004351">
    <property type="entry name" value="PRK05731.1-4"/>
    <property type="match status" value="1"/>
</dbReference>
<dbReference type="SUPFAM" id="SSF55326">
    <property type="entry name" value="PurM N-terminal domain-like"/>
    <property type="match status" value="1"/>
</dbReference>
<feature type="binding site" evidence="1">
    <location>
        <position position="76"/>
    </location>
    <ligand>
        <name>Mg(2+)</name>
        <dbReference type="ChEBI" id="CHEBI:18420"/>
        <label>4</label>
    </ligand>
</feature>
<dbReference type="Pfam" id="PF02769">
    <property type="entry name" value="AIRS_C"/>
    <property type="match status" value="1"/>
</dbReference>
<dbReference type="InterPro" id="IPR036921">
    <property type="entry name" value="PurM-like_N_sf"/>
</dbReference>
<accession>A0ABR5F7Z5</accession>
<keyword evidence="1 5" id="KW-0418">Kinase</keyword>
<comment type="caution">
    <text evidence="1">Lacks conserved residue(s) required for the propagation of feature annotation.</text>
</comment>
<feature type="domain" description="PurM-like C-terminal" evidence="4">
    <location>
        <begin position="153"/>
        <end position="245"/>
    </location>
</feature>
<evidence type="ECO:0000259" key="3">
    <source>
        <dbReference type="Pfam" id="PF00586"/>
    </source>
</evidence>
<comment type="pathway">
    <text evidence="1">Cofactor biosynthesis; thiamine diphosphate biosynthesis; thiamine diphosphate from thiamine phosphate: step 1/1.</text>
</comment>
<gene>
    <name evidence="1" type="primary">thiL</name>
    <name evidence="5" type="ORF">FrCorBMG51_01500</name>
</gene>
<feature type="binding site" evidence="1">
    <location>
        <position position="213"/>
    </location>
    <ligand>
        <name>Mg(2+)</name>
        <dbReference type="ChEBI" id="CHEBI:18420"/>
        <label>5</label>
    </ligand>
</feature>
<feature type="binding site" evidence="1">
    <location>
        <position position="210"/>
    </location>
    <ligand>
        <name>Mg(2+)</name>
        <dbReference type="ChEBI" id="CHEBI:18420"/>
        <label>3</label>
    </ligand>
</feature>
<keyword evidence="1" id="KW-0808">Transferase</keyword>
<organism evidence="5 6">
    <name type="scientific">Protofrankia coriariae</name>
    <dbReference type="NCBI Taxonomy" id="1562887"/>
    <lineage>
        <taxon>Bacteria</taxon>
        <taxon>Bacillati</taxon>
        <taxon>Actinomycetota</taxon>
        <taxon>Actinomycetes</taxon>
        <taxon>Frankiales</taxon>
        <taxon>Frankiaceae</taxon>
        <taxon>Protofrankia</taxon>
    </lineage>
</organism>
<dbReference type="InterPro" id="IPR006283">
    <property type="entry name" value="ThiL-like"/>
</dbReference>
<comment type="miscellaneous">
    <text evidence="1">Reaction mechanism of ThiL seems to utilize a direct, inline transfer of the gamma-phosphate of ATP to TMP rather than a phosphorylated enzyme intermediate.</text>
</comment>
<keyword evidence="1" id="KW-0460">Magnesium</keyword>
<keyword evidence="1" id="KW-0547">Nucleotide-binding</keyword>
<feature type="binding site" evidence="1">
    <location>
        <position position="124"/>
    </location>
    <ligand>
        <name>Mg(2+)</name>
        <dbReference type="ChEBI" id="CHEBI:18420"/>
        <label>1</label>
    </ligand>
</feature>
<feature type="binding site" evidence="1">
    <location>
        <position position="149"/>
    </location>
    <ligand>
        <name>ATP</name>
        <dbReference type="ChEBI" id="CHEBI:30616"/>
    </ligand>
</feature>
<protein>
    <recommendedName>
        <fullName evidence="1">Thiamine-monophosphate kinase</fullName>
        <shortName evidence="1">TMP kinase</shortName>
        <shortName evidence="1">Thiamine-phosphate kinase</shortName>
        <ecNumber evidence="1">2.7.4.16</ecNumber>
    </recommendedName>
</protein>
<feature type="binding site" evidence="1">
    <location>
        <position position="322"/>
    </location>
    <ligand>
        <name>substrate</name>
    </ligand>
</feature>
<comment type="catalytic activity">
    <reaction evidence="1">
        <text>thiamine phosphate + ATP = thiamine diphosphate + ADP</text>
        <dbReference type="Rhea" id="RHEA:15913"/>
        <dbReference type="ChEBI" id="CHEBI:30616"/>
        <dbReference type="ChEBI" id="CHEBI:37575"/>
        <dbReference type="ChEBI" id="CHEBI:58937"/>
        <dbReference type="ChEBI" id="CHEBI:456216"/>
        <dbReference type="EC" id="2.7.4.16"/>
    </reaction>
</comment>
<evidence type="ECO:0000313" key="5">
    <source>
        <dbReference type="EMBL" id="KLL12842.1"/>
    </source>
</evidence>
<evidence type="ECO:0000256" key="1">
    <source>
        <dbReference type="HAMAP-Rule" id="MF_02128"/>
    </source>
</evidence>
<feature type="binding site" evidence="1">
    <location>
        <position position="47"/>
    </location>
    <ligand>
        <name>Mg(2+)</name>
        <dbReference type="ChEBI" id="CHEBI:18420"/>
        <label>2</label>
    </ligand>
</feature>
<dbReference type="RefSeq" id="WP_047221352.1">
    <property type="nucleotide sequence ID" value="NZ_JWIO01000002.1"/>
</dbReference>
<dbReference type="EMBL" id="JWIO01000002">
    <property type="protein sequence ID" value="KLL12842.1"/>
    <property type="molecule type" value="Genomic_DNA"/>
</dbReference>
<feature type="binding site" evidence="1">
    <location>
        <position position="31"/>
    </location>
    <ligand>
        <name>Mg(2+)</name>
        <dbReference type="ChEBI" id="CHEBI:18420"/>
        <label>3</label>
    </ligand>
</feature>
<evidence type="ECO:0000259" key="4">
    <source>
        <dbReference type="Pfam" id="PF02769"/>
    </source>
</evidence>
<dbReference type="PANTHER" id="PTHR30270">
    <property type="entry name" value="THIAMINE-MONOPHOSPHATE KINASE"/>
    <property type="match status" value="1"/>
</dbReference>
<feature type="compositionally biased region" description="Low complexity" evidence="2">
    <location>
        <begin position="296"/>
        <end position="305"/>
    </location>
</feature>
<evidence type="ECO:0000256" key="2">
    <source>
        <dbReference type="SAM" id="MobiDB-lite"/>
    </source>
</evidence>
<dbReference type="GO" id="GO:0016301">
    <property type="term" value="F:kinase activity"/>
    <property type="evidence" value="ECO:0007669"/>
    <property type="project" value="UniProtKB-KW"/>
</dbReference>
<comment type="similarity">
    <text evidence="1">Belongs to the thiamine-monophosphate kinase family.</text>
</comment>
<proteinExistence type="inferred from homology"/>
<feature type="binding site" evidence="1">
    <location>
        <position position="212"/>
    </location>
    <ligand>
        <name>ATP</name>
        <dbReference type="ChEBI" id="CHEBI:30616"/>
    </ligand>
</feature>
<feature type="binding site" evidence="1">
    <location>
        <position position="45"/>
    </location>
    <ligand>
        <name>Mg(2+)</name>
        <dbReference type="ChEBI" id="CHEBI:18420"/>
        <label>4</label>
    </ligand>
</feature>
<dbReference type="Gene3D" id="3.30.1330.10">
    <property type="entry name" value="PurM-like, N-terminal domain"/>
    <property type="match status" value="1"/>
</dbReference>
<feature type="binding site" evidence="1">
    <location>
        <begin position="123"/>
        <end position="124"/>
    </location>
    <ligand>
        <name>ATP</name>
        <dbReference type="ChEBI" id="CHEBI:30616"/>
    </ligand>
</feature>
<dbReference type="PIRSF" id="PIRSF005303">
    <property type="entry name" value="Thiam_monoph_kin"/>
    <property type="match status" value="1"/>
</dbReference>
<sequence>MRVSEVGEFGLIARVAARLGAPAPPAGPGDDAAVVLTPSGYVIATTDLLVEGRHFRFDWSSPYDVGRKAAAQSLADVAAMGAVPTALLVGLACPPSTLVELAEGLADGLRDECAEVGAVVVGGDTVSATEVCLAVTALGDPRGAAPLTRSGARPGESVVLAGTVGRSAAGLELLLAGVQEGPLVDAHRRPTPPYAAGPALARAGATALLDVSDGLLADLGHVAAASGVVLEVDADALRAAVPGVDVRHLLTGGEDHGLAGTLPAGVAPPSGVTVIGRVLAADPAAGGPGVRVVGGNVPPDLRGGPLRPPGPDGPTAAAPGGWDHFRTS</sequence>
<feature type="binding site" evidence="1">
    <location>
        <position position="31"/>
    </location>
    <ligand>
        <name>Mg(2+)</name>
        <dbReference type="ChEBI" id="CHEBI:18420"/>
        <label>4</label>
    </ligand>
</feature>
<keyword evidence="1" id="KW-0784">Thiamine biosynthesis</keyword>
<feature type="region of interest" description="Disordered" evidence="2">
    <location>
        <begin position="296"/>
        <end position="328"/>
    </location>
</feature>
<feature type="binding site" evidence="1">
    <location>
        <position position="54"/>
    </location>
    <ligand>
        <name>substrate</name>
    </ligand>
</feature>
<feature type="binding site" evidence="1">
    <location>
        <position position="76"/>
    </location>
    <ligand>
        <name>Mg(2+)</name>
        <dbReference type="ChEBI" id="CHEBI:18420"/>
        <label>2</label>
    </ligand>
</feature>
<dbReference type="EC" id="2.7.4.16" evidence="1"/>
<feature type="binding site" evidence="1">
    <location>
        <position position="46"/>
    </location>
    <ligand>
        <name>Mg(2+)</name>
        <dbReference type="ChEBI" id="CHEBI:18420"/>
        <label>1</label>
    </ligand>
</feature>
<keyword evidence="1" id="KW-0067">ATP-binding</keyword>
<reference evidence="5 6" key="1">
    <citation type="submission" date="2014-12" db="EMBL/GenBank/DDBJ databases">
        <title>Frankia sp. BMG5.1 draft genome.</title>
        <authorList>
            <person name="Gtari M."/>
            <person name="Ghodhbane-Gtari F."/>
            <person name="Nouioui I."/>
            <person name="Ktari A."/>
            <person name="Hezbri K."/>
            <person name="Mimouni W."/>
            <person name="Sbissi I."/>
            <person name="Ayari A."/>
            <person name="Yamanaka T."/>
            <person name="Normand P."/>
            <person name="Tisa L.S."/>
            <person name="Boudabous A."/>
        </authorList>
    </citation>
    <scope>NUCLEOTIDE SEQUENCE [LARGE SCALE GENOMIC DNA]</scope>
    <source>
        <strain evidence="5 6">BMG5.1</strain>
    </source>
</reference>
<dbReference type="Pfam" id="PF00586">
    <property type="entry name" value="AIRS"/>
    <property type="match status" value="1"/>
</dbReference>
<evidence type="ECO:0000313" key="6">
    <source>
        <dbReference type="Proteomes" id="UP000035425"/>
    </source>
</evidence>
<dbReference type="InterPro" id="IPR016188">
    <property type="entry name" value="PurM-like_N"/>
</dbReference>
<dbReference type="SUPFAM" id="SSF56042">
    <property type="entry name" value="PurM C-terminal domain-like"/>
    <property type="match status" value="1"/>
</dbReference>
<comment type="caution">
    <text evidence="5">The sequence shown here is derived from an EMBL/GenBank/DDBJ whole genome shotgun (WGS) entry which is preliminary data.</text>
</comment>
<keyword evidence="6" id="KW-1185">Reference proteome</keyword>